<dbReference type="Gene3D" id="4.10.60.10">
    <property type="entry name" value="Zinc finger, CCHC-type"/>
    <property type="match status" value="1"/>
</dbReference>
<name>A0A811BNI5_9VIRU</name>
<feature type="region of interest" description="Disordered" evidence="1">
    <location>
        <begin position="1"/>
        <end position="25"/>
    </location>
</feature>
<dbReference type="SUPFAM" id="SSF57756">
    <property type="entry name" value="Retrovirus zinc finger-like domains"/>
    <property type="match status" value="1"/>
</dbReference>
<dbReference type="Proteomes" id="UP001253637">
    <property type="component" value="Segment"/>
</dbReference>
<evidence type="ECO:0000313" key="2">
    <source>
        <dbReference type="EMBL" id="BCU03699.1"/>
    </source>
</evidence>
<accession>A0A811BNI5</accession>
<evidence type="ECO:0000313" key="3">
    <source>
        <dbReference type="Proteomes" id="UP001253637"/>
    </source>
</evidence>
<sequence>MQDATGTTTTTTTMMAEPAQGPDDNCAPLRVAPTNGTTGAAVPPKVFAYECRVDAGSPDRTLRPAPALGVAAPRTVFDGECYLCVSEGHSQNYCPLSRCHTCHRYGHTERACCFAARPWGFHTTTAAAAAATAATNTAKMQRRAYDRRGVFGSGWHGVVPARTGVVGWR</sequence>
<evidence type="ECO:0008006" key="4">
    <source>
        <dbReference type="Google" id="ProtNLM"/>
    </source>
</evidence>
<protein>
    <recommendedName>
        <fullName evidence="4">CCHC-type domain-containing protein</fullName>
    </recommendedName>
</protein>
<dbReference type="InterPro" id="IPR036875">
    <property type="entry name" value="Znf_CCHC_sf"/>
</dbReference>
<dbReference type="GO" id="GO:0008270">
    <property type="term" value="F:zinc ion binding"/>
    <property type="evidence" value="ECO:0007669"/>
    <property type="project" value="InterPro"/>
</dbReference>
<feature type="compositionally biased region" description="Low complexity" evidence="1">
    <location>
        <begin position="1"/>
        <end position="13"/>
    </location>
</feature>
<reference evidence="2" key="1">
    <citation type="submission" date="2021-04" db="EMBL/GenBank/DDBJ databases">
        <title>Draft Genome Sequence of Pandoravirus japonicus, Isolated from the Sabaishi River of Niigata, Japan.</title>
        <authorList>
            <person name="Hosokawa N."/>
            <person name="Takahashi H."/>
            <person name="Aoki K."/>
            <person name="Takemura M."/>
        </authorList>
    </citation>
    <scope>NUCLEOTIDE SEQUENCE</scope>
</reference>
<dbReference type="GO" id="GO:0003676">
    <property type="term" value="F:nucleic acid binding"/>
    <property type="evidence" value="ECO:0007669"/>
    <property type="project" value="InterPro"/>
</dbReference>
<dbReference type="EMBL" id="LC625835">
    <property type="protein sequence ID" value="BCU03699.1"/>
    <property type="molecule type" value="Genomic_DNA"/>
</dbReference>
<proteinExistence type="predicted"/>
<organism evidence="2 3">
    <name type="scientific">Pandoravirus japonicus</name>
    <dbReference type="NCBI Taxonomy" id="2823154"/>
    <lineage>
        <taxon>Viruses</taxon>
        <taxon>Pandoravirus</taxon>
    </lineage>
</organism>
<evidence type="ECO:0000256" key="1">
    <source>
        <dbReference type="SAM" id="MobiDB-lite"/>
    </source>
</evidence>